<dbReference type="InterPro" id="IPR032466">
    <property type="entry name" value="Metal_Hydrolase"/>
</dbReference>
<dbReference type="AlphaFoldDB" id="A0AAE8SSR5"/>
<dbReference type="Pfam" id="PF01979">
    <property type="entry name" value="Amidohydro_1"/>
    <property type="match status" value="1"/>
</dbReference>
<evidence type="ECO:0000256" key="6">
    <source>
        <dbReference type="ARBA" id="ARBA00022801"/>
    </source>
</evidence>
<proteinExistence type="inferred from homology"/>
<evidence type="ECO:0000256" key="9">
    <source>
        <dbReference type="ARBA" id="ARBA00056079"/>
    </source>
</evidence>
<evidence type="ECO:0000256" key="5">
    <source>
        <dbReference type="ARBA" id="ARBA00022723"/>
    </source>
</evidence>
<evidence type="ECO:0000256" key="10">
    <source>
        <dbReference type="ARBA" id="ARBA00069860"/>
    </source>
</evidence>
<dbReference type="InterPro" id="IPR006680">
    <property type="entry name" value="Amidohydro-rel"/>
</dbReference>
<protein>
    <recommendedName>
        <fullName evidence="10">Probable guanine deaminase</fullName>
        <ecNumber evidence="4">3.5.4.3</ecNumber>
    </recommendedName>
    <alternativeName>
        <fullName evidence="11">Guanine aminohydrolase</fullName>
    </alternativeName>
</protein>
<dbReference type="SUPFAM" id="SSF51338">
    <property type="entry name" value="Composite domain of metallo-dependent hydrolases"/>
    <property type="match status" value="1"/>
</dbReference>
<evidence type="ECO:0000313" key="13">
    <source>
        <dbReference type="EMBL" id="SPN99680.1"/>
    </source>
</evidence>
<feature type="domain" description="Amidohydrolase-related" evidence="12">
    <location>
        <begin position="77"/>
        <end position="462"/>
    </location>
</feature>
<comment type="cofactor">
    <cofactor evidence="1">
        <name>Zn(2+)</name>
        <dbReference type="ChEBI" id="CHEBI:29105"/>
    </cofactor>
</comment>
<evidence type="ECO:0000256" key="8">
    <source>
        <dbReference type="ARBA" id="ARBA00051148"/>
    </source>
</evidence>
<dbReference type="GO" id="GO:0046098">
    <property type="term" value="P:guanine metabolic process"/>
    <property type="evidence" value="ECO:0007669"/>
    <property type="project" value="TreeGrafter"/>
</dbReference>
<keyword evidence="14" id="KW-1185">Reference proteome</keyword>
<accession>A0AAE8SSR5</accession>
<dbReference type="EMBL" id="ONZQ02000003">
    <property type="protein sequence ID" value="SPN99680.1"/>
    <property type="molecule type" value="Genomic_DNA"/>
</dbReference>
<evidence type="ECO:0000256" key="3">
    <source>
        <dbReference type="ARBA" id="ARBA00006745"/>
    </source>
</evidence>
<evidence type="ECO:0000259" key="12">
    <source>
        <dbReference type="Pfam" id="PF01979"/>
    </source>
</evidence>
<gene>
    <name evidence="13" type="ORF">DNG_02531</name>
</gene>
<dbReference type="Gene3D" id="3.20.20.140">
    <property type="entry name" value="Metal-dependent hydrolases"/>
    <property type="match status" value="1"/>
</dbReference>
<reference evidence="13" key="1">
    <citation type="submission" date="2018-03" db="EMBL/GenBank/DDBJ databases">
        <authorList>
            <person name="Guldener U."/>
        </authorList>
    </citation>
    <scope>NUCLEOTIDE SEQUENCE</scope>
</reference>
<evidence type="ECO:0000256" key="11">
    <source>
        <dbReference type="ARBA" id="ARBA00083147"/>
    </source>
</evidence>
<organism evidence="13 14">
    <name type="scientific">Cephalotrichum gorgonifer</name>
    <dbReference type="NCBI Taxonomy" id="2041049"/>
    <lineage>
        <taxon>Eukaryota</taxon>
        <taxon>Fungi</taxon>
        <taxon>Dikarya</taxon>
        <taxon>Ascomycota</taxon>
        <taxon>Pezizomycotina</taxon>
        <taxon>Sordariomycetes</taxon>
        <taxon>Hypocreomycetidae</taxon>
        <taxon>Microascales</taxon>
        <taxon>Microascaceae</taxon>
        <taxon>Cephalotrichum</taxon>
    </lineage>
</organism>
<keyword evidence="5" id="KW-0479">Metal-binding</keyword>
<evidence type="ECO:0000313" key="14">
    <source>
        <dbReference type="Proteomes" id="UP001187682"/>
    </source>
</evidence>
<evidence type="ECO:0000256" key="2">
    <source>
        <dbReference type="ARBA" id="ARBA00004984"/>
    </source>
</evidence>
<dbReference type="GO" id="GO:0008270">
    <property type="term" value="F:zinc ion binding"/>
    <property type="evidence" value="ECO:0007669"/>
    <property type="project" value="TreeGrafter"/>
</dbReference>
<dbReference type="InterPro" id="IPR051607">
    <property type="entry name" value="Metallo-dep_hydrolases"/>
</dbReference>
<dbReference type="Gene3D" id="2.30.40.10">
    <property type="entry name" value="Urease, subunit C, domain 1"/>
    <property type="match status" value="1"/>
</dbReference>
<keyword evidence="7" id="KW-0862">Zinc</keyword>
<dbReference type="PANTHER" id="PTHR11271:SF6">
    <property type="entry name" value="GUANINE DEAMINASE"/>
    <property type="match status" value="1"/>
</dbReference>
<comment type="similarity">
    <text evidence="3">Belongs to the metallo-dependent hydrolases superfamily. ATZ/TRZ family.</text>
</comment>
<comment type="function">
    <text evidence="9">Catalyzes the hydrolytic deamination of guanine, producing xanthine and ammonia.</text>
</comment>
<sequence>MASRTRKVFLGTFIYSKSREELSYLVNTAVCVDESGKIAAVREGCDRAKVEAEVLPELGWSLEEVEVRACEEGQFFFPGFVDTHIHAPQYPNVGIFGKTTLMDWLSTYTFPMEAKLAAVDQARRVYTAVIRRMISHGTTSAAIHAARGVESTNLLADLCLSLGLRALVGRVCMDEKRTCPDFYCDESPEDSVLHTRACIAHVQEIDPGFEMVKPVITPRFAPSCTAAALGLLGELRKETGLPVQTHISENAGEMALVAELFPDVKDYATVYDVHGLLGPDTILAHAVHLSEDEAALIAERGAKVSHCPSSNSCLTSGHARVRWLWDRGVEVGLGTDMSGGYSPSVLENARQASLVSRHVAVGIPDGPEKERAKLTVEEVLYLATRGGARVMGLGERVGAFEVGMEFDAVLVGLGLVGEDGVAVGEGNVDVFGWETWEEKIAKWLFNGDDRNCRAVWVRGTLVHERA</sequence>
<dbReference type="Proteomes" id="UP001187682">
    <property type="component" value="Unassembled WGS sequence"/>
</dbReference>
<comment type="catalytic activity">
    <reaction evidence="8">
        <text>guanine + H2O + H(+) = xanthine + NH4(+)</text>
        <dbReference type="Rhea" id="RHEA:14665"/>
        <dbReference type="ChEBI" id="CHEBI:15377"/>
        <dbReference type="ChEBI" id="CHEBI:15378"/>
        <dbReference type="ChEBI" id="CHEBI:16235"/>
        <dbReference type="ChEBI" id="CHEBI:17712"/>
        <dbReference type="ChEBI" id="CHEBI:28938"/>
        <dbReference type="EC" id="3.5.4.3"/>
    </reaction>
</comment>
<comment type="pathway">
    <text evidence="2">Purine metabolism; guanine degradation; xanthine from guanine: step 1/1.</text>
</comment>
<dbReference type="SUPFAM" id="SSF51556">
    <property type="entry name" value="Metallo-dependent hydrolases"/>
    <property type="match status" value="1"/>
</dbReference>
<evidence type="ECO:0000256" key="1">
    <source>
        <dbReference type="ARBA" id="ARBA00001947"/>
    </source>
</evidence>
<name>A0AAE8SSR5_9PEZI</name>
<dbReference type="FunFam" id="3.20.20.140:FF:000022">
    <property type="entry name" value="Guanine deaminase"/>
    <property type="match status" value="1"/>
</dbReference>
<comment type="caution">
    <text evidence="13">The sequence shown here is derived from an EMBL/GenBank/DDBJ whole genome shotgun (WGS) entry which is preliminary data.</text>
</comment>
<dbReference type="GO" id="GO:0008892">
    <property type="term" value="F:guanine deaminase activity"/>
    <property type="evidence" value="ECO:0007669"/>
    <property type="project" value="UniProtKB-EC"/>
</dbReference>
<evidence type="ECO:0000256" key="7">
    <source>
        <dbReference type="ARBA" id="ARBA00022833"/>
    </source>
</evidence>
<dbReference type="PANTHER" id="PTHR11271">
    <property type="entry name" value="GUANINE DEAMINASE"/>
    <property type="match status" value="1"/>
</dbReference>
<dbReference type="EC" id="3.5.4.3" evidence="4"/>
<keyword evidence="6" id="KW-0378">Hydrolase</keyword>
<dbReference type="InterPro" id="IPR011059">
    <property type="entry name" value="Metal-dep_hydrolase_composite"/>
</dbReference>
<evidence type="ECO:0000256" key="4">
    <source>
        <dbReference type="ARBA" id="ARBA00012781"/>
    </source>
</evidence>
<dbReference type="GO" id="GO:0005829">
    <property type="term" value="C:cytosol"/>
    <property type="evidence" value="ECO:0007669"/>
    <property type="project" value="TreeGrafter"/>
</dbReference>